<sequence length="295" mass="33028">MCLNTFLHVQDLSQCDTKRRVLQRSRSLPPVPVSVRLGLDGIRCPTEPSAGGSFLQSMDNVGSLGHQEGRRCPVKRCYFAHTKKGCDKGWLCSHCHYCFATEKDREERTNRFRQHQQQFKSSKKFAGPGRNPNLLCTGLLLPPCPSSVCSSTSRYSTHSNRSRRPPCFSPSQNHTQPRRGIAGGQRGSGGYLTVNAGGYFLNSPPPPPYQQRRSFSDHDALSVLSTRAMSYSSLASSSSSSSSSSFSSSTATTHRSSTHDALMYRDEPEMPCRRQQMFLHHQRLLRVLERGRWRG</sequence>
<feature type="region of interest" description="Disordered" evidence="1">
    <location>
        <begin position="154"/>
        <end position="188"/>
    </location>
</feature>
<dbReference type="VEuPathDB" id="CryptoDB:Cvel_10425"/>
<feature type="compositionally biased region" description="Low complexity" evidence="1">
    <location>
        <begin position="234"/>
        <end position="255"/>
    </location>
</feature>
<evidence type="ECO:0000313" key="2">
    <source>
        <dbReference type="EMBL" id="CEM51154.1"/>
    </source>
</evidence>
<dbReference type="EMBL" id="CDMZ01004866">
    <property type="protein sequence ID" value="CEM51154.1"/>
    <property type="molecule type" value="Genomic_DNA"/>
</dbReference>
<accession>A0A0G4I2I9</accession>
<proteinExistence type="predicted"/>
<organism evidence="2">
    <name type="scientific">Chromera velia CCMP2878</name>
    <dbReference type="NCBI Taxonomy" id="1169474"/>
    <lineage>
        <taxon>Eukaryota</taxon>
        <taxon>Sar</taxon>
        <taxon>Alveolata</taxon>
        <taxon>Colpodellida</taxon>
        <taxon>Chromeraceae</taxon>
        <taxon>Chromera</taxon>
    </lineage>
</organism>
<dbReference type="AlphaFoldDB" id="A0A0G4I2I9"/>
<name>A0A0G4I2I9_9ALVE</name>
<gene>
    <name evidence="2" type="ORF">Cvel_10425</name>
</gene>
<evidence type="ECO:0008006" key="3">
    <source>
        <dbReference type="Google" id="ProtNLM"/>
    </source>
</evidence>
<protein>
    <recommendedName>
        <fullName evidence="3">C3H1-type domain-containing protein</fullName>
    </recommendedName>
</protein>
<evidence type="ECO:0000256" key="1">
    <source>
        <dbReference type="SAM" id="MobiDB-lite"/>
    </source>
</evidence>
<feature type="region of interest" description="Disordered" evidence="1">
    <location>
        <begin position="234"/>
        <end position="262"/>
    </location>
</feature>
<reference evidence="2" key="1">
    <citation type="submission" date="2014-11" db="EMBL/GenBank/DDBJ databases">
        <authorList>
            <person name="Otto D Thomas"/>
            <person name="Naeem Raeece"/>
        </authorList>
    </citation>
    <scope>NUCLEOTIDE SEQUENCE</scope>
</reference>